<accession>A0AAU7C525</accession>
<proteinExistence type="inferred from homology"/>
<dbReference type="KEGG" id="lalo:ABC765_05415"/>
<dbReference type="PANTHER" id="PTHR18964">
    <property type="entry name" value="ROK (REPRESSOR, ORF, KINASE) FAMILY"/>
    <property type="match status" value="1"/>
</dbReference>
<dbReference type="RefSeq" id="WP_347980889.1">
    <property type="nucleotide sequence ID" value="NZ_CP154878.1"/>
</dbReference>
<dbReference type="AlphaFoldDB" id="A0AAU7C525"/>
<dbReference type="EMBL" id="CP154878">
    <property type="protein sequence ID" value="XBG96525.1"/>
    <property type="molecule type" value="Genomic_DNA"/>
</dbReference>
<sequence length="299" mass="31803">MAKAILAVDIGGTSIKFAKWTDNQLTQLGSERTPDNLAAFYQLLVQKKDQLAAQMQVVGVAISSPGAVNKKSGVIEGMSAVPYLHGFPIEPELKKRLALPVSIENDANCAGLAESLMGAGRDADTMISLVIGSGVGGAVIIDHHIWHGAHLFGGEFGYMVMNPEAGATLSNLASPVNQARLFSQKIGRDVSGKEMFELAEKGDSLAQKYVDRIVTALAQAAYNLQNSLDVDKIVLGGAVSANPHLLPLIDAKIDMMQQKVDAPGLHPSIVVGKYRNQANQMGAVLDFCQSRSLAINEIK</sequence>
<dbReference type="PANTHER" id="PTHR18964:SF170">
    <property type="entry name" value="SUGAR KINASE"/>
    <property type="match status" value="1"/>
</dbReference>
<dbReference type="InterPro" id="IPR043129">
    <property type="entry name" value="ATPase_NBD"/>
</dbReference>
<organism evidence="2">
    <name type="scientific">Limosilactobacillus allomucosae</name>
    <dbReference type="NCBI Taxonomy" id="3142938"/>
    <lineage>
        <taxon>Bacteria</taxon>
        <taxon>Bacillati</taxon>
        <taxon>Bacillota</taxon>
        <taxon>Bacilli</taxon>
        <taxon>Lactobacillales</taxon>
        <taxon>Lactobacillaceae</taxon>
        <taxon>Limosilactobacillus</taxon>
    </lineage>
</organism>
<evidence type="ECO:0000313" key="2">
    <source>
        <dbReference type="EMBL" id="XBG96525.1"/>
    </source>
</evidence>
<dbReference type="SUPFAM" id="SSF53067">
    <property type="entry name" value="Actin-like ATPase domain"/>
    <property type="match status" value="1"/>
</dbReference>
<dbReference type="InterPro" id="IPR000600">
    <property type="entry name" value="ROK"/>
</dbReference>
<dbReference type="Pfam" id="PF00480">
    <property type="entry name" value="ROK"/>
    <property type="match status" value="1"/>
</dbReference>
<name>A0AAU7C525_9LACO</name>
<reference evidence="2" key="1">
    <citation type="submission" date="2024-04" db="EMBL/GenBank/DDBJ databases">
        <title>Limosilactobacillus allomucosae sp. nov., a novel species isolated from wild boar faecal samples as a potential probiotics for domestic pigs.</title>
        <authorList>
            <person name="Chen B."/>
        </authorList>
    </citation>
    <scope>NUCLEOTIDE SEQUENCE</scope>
    <source>
        <strain evidence="2">WILCCON 0051</strain>
    </source>
</reference>
<evidence type="ECO:0000256" key="1">
    <source>
        <dbReference type="ARBA" id="ARBA00006479"/>
    </source>
</evidence>
<dbReference type="Gene3D" id="3.30.420.40">
    <property type="match status" value="2"/>
</dbReference>
<dbReference type="CDD" id="cd24152">
    <property type="entry name" value="ASKHA_NBD_ROK-like"/>
    <property type="match status" value="1"/>
</dbReference>
<protein>
    <submittedName>
        <fullName evidence="2">ROK family protein</fullName>
    </submittedName>
</protein>
<gene>
    <name evidence="2" type="ORF">ABC765_05415</name>
</gene>
<comment type="similarity">
    <text evidence="1">Belongs to the ROK (NagC/XylR) family.</text>
</comment>